<protein>
    <submittedName>
        <fullName evidence="3">Uncharacterized protein</fullName>
    </submittedName>
</protein>
<dbReference type="EMBL" id="JAWWNJ010000002">
    <property type="protein sequence ID" value="KAK7061830.1"/>
    <property type="molecule type" value="Genomic_DNA"/>
</dbReference>
<feature type="region of interest" description="Disordered" evidence="1">
    <location>
        <begin position="330"/>
        <end position="351"/>
    </location>
</feature>
<feature type="region of interest" description="Disordered" evidence="1">
    <location>
        <begin position="106"/>
        <end position="137"/>
    </location>
</feature>
<feature type="compositionally biased region" description="Polar residues" evidence="1">
    <location>
        <begin position="106"/>
        <end position="118"/>
    </location>
</feature>
<evidence type="ECO:0000256" key="1">
    <source>
        <dbReference type="SAM" id="MobiDB-lite"/>
    </source>
</evidence>
<accession>A0AAW0EBV3</accession>
<keyword evidence="2" id="KW-0472">Membrane</keyword>
<reference evidence="3 4" key="1">
    <citation type="journal article" date="2024" name="J Genomics">
        <title>Draft genome sequencing and assembly of Favolaschia claudopus CIRM-BRFM 2984 isolated from oak limbs.</title>
        <authorList>
            <person name="Navarro D."/>
            <person name="Drula E."/>
            <person name="Chaduli D."/>
            <person name="Cazenave R."/>
            <person name="Ahrendt S."/>
            <person name="Wang J."/>
            <person name="Lipzen A."/>
            <person name="Daum C."/>
            <person name="Barry K."/>
            <person name="Grigoriev I.V."/>
            <person name="Favel A."/>
            <person name="Rosso M.N."/>
            <person name="Martin F."/>
        </authorList>
    </citation>
    <scope>NUCLEOTIDE SEQUENCE [LARGE SCALE GENOMIC DNA]</scope>
    <source>
        <strain evidence="3 4">CIRM-BRFM 2984</strain>
    </source>
</reference>
<dbReference type="AlphaFoldDB" id="A0AAW0EBV3"/>
<evidence type="ECO:0000313" key="3">
    <source>
        <dbReference type="EMBL" id="KAK7061830.1"/>
    </source>
</evidence>
<sequence length="434" mass="48191">MYYSQPRSQISRHYAGSLGLKISAAVTTLFVTISVAASIRGSGDCTLFAHEPFPVAITENNFADIVLGDDWLEICRAAARDGSVVFAPYTYEAQFNIPSDVLPSLHNGTVPETLSQTPRGEPALQDESEALSPAPQGEPALQVEYEPSAMQAKYLNESPAMQVEYLNKLSVHQTESMNKLSAPQAEIMTGHFLPPTVSVNTTSKLNIEPRSSLRPDHHDIESLNVETNSYSSLSLEEKRLVLQFLVVTRKASVKVLQQYGPRHQHMSLRIDGKLKTAAVLRKDFESHQCTNACLVLQSEAIQAGIIGKPTLSPVEYQECALLLQFGSGRKKRKPVSQPERPPKQRRTSMECSNPGSVPFPYILPQSEKDQIIHEFRGSTSNKALKRYECSFCGKLELAIDVKMRNVKELDISVLNHAVDSLRKSSRQPRIEAFK</sequence>
<feature type="transmembrane region" description="Helical" evidence="2">
    <location>
        <begin position="20"/>
        <end position="39"/>
    </location>
</feature>
<keyword evidence="4" id="KW-1185">Reference proteome</keyword>
<evidence type="ECO:0000313" key="4">
    <source>
        <dbReference type="Proteomes" id="UP001362999"/>
    </source>
</evidence>
<organism evidence="3 4">
    <name type="scientific">Favolaschia claudopus</name>
    <dbReference type="NCBI Taxonomy" id="2862362"/>
    <lineage>
        <taxon>Eukaryota</taxon>
        <taxon>Fungi</taxon>
        <taxon>Dikarya</taxon>
        <taxon>Basidiomycota</taxon>
        <taxon>Agaricomycotina</taxon>
        <taxon>Agaricomycetes</taxon>
        <taxon>Agaricomycetidae</taxon>
        <taxon>Agaricales</taxon>
        <taxon>Marasmiineae</taxon>
        <taxon>Mycenaceae</taxon>
        <taxon>Favolaschia</taxon>
    </lineage>
</organism>
<dbReference type="Proteomes" id="UP001362999">
    <property type="component" value="Unassembled WGS sequence"/>
</dbReference>
<proteinExistence type="predicted"/>
<gene>
    <name evidence="3" type="ORF">R3P38DRAFT_2758182</name>
</gene>
<name>A0AAW0EBV3_9AGAR</name>
<keyword evidence="2" id="KW-1133">Transmembrane helix</keyword>
<keyword evidence="2" id="KW-0812">Transmembrane</keyword>
<evidence type="ECO:0000256" key="2">
    <source>
        <dbReference type="SAM" id="Phobius"/>
    </source>
</evidence>
<comment type="caution">
    <text evidence="3">The sequence shown here is derived from an EMBL/GenBank/DDBJ whole genome shotgun (WGS) entry which is preliminary data.</text>
</comment>